<keyword evidence="2" id="KW-1185">Reference proteome</keyword>
<proteinExistence type="predicted"/>
<dbReference type="Proteomes" id="UP001190700">
    <property type="component" value="Unassembled WGS sequence"/>
</dbReference>
<protein>
    <submittedName>
        <fullName evidence="1">Uncharacterized protein</fullName>
    </submittedName>
</protein>
<comment type="caution">
    <text evidence="1">The sequence shown here is derived from an EMBL/GenBank/DDBJ whole genome shotgun (WGS) entry which is preliminary data.</text>
</comment>
<sequence length="152" mass="17706">MPWMAQIEEIVKTCDGSHITVVYDTVGQTAKSIFFEYLKYENLAVELSTSQDFIRMPVTPSTCYLIDIPRDMQKDELAKLYSALCILKKGKMYDVHQPHKHRRISRPQIIVFTNKLPNFDSMSINHWDVWQMQSDKRLKKYEIDGEASGATE</sequence>
<evidence type="ECO:0000313" key="1">
    <source>
        <dbReference type="EMBL" id="KAK3255119.1"/>
    </source>
</evidence>
<dbReference type="AlphaFoldDB" id="A0AAE0F8S9"/>
<evidence type="ECO:0000313" key="2">
    <source>
        <dbReference type="Proteomes" id="UP001190700"/>
    </source>
</evidence>
<gene>
    <name evidence="1" type="ORF">CYMTET_35592</name>
</gene>
<name>A0AAE0F8S9_9CHLO</name>
<organism evidence="1 2">
    <name type="scientific">Cymbomonas tetramitiformis</name>
    <dbReference type="NCBI Taxonomy" id="36881"/>
    <lineage>
        <taxon>Eukaryota</taxon>
        <taxon>Viridiplantae</taxon>
        <taxon>Chlorophyta</taxon>
        <taxon>Pyramimonadophyceae</taxon>
        <taxon>Pyramimonadales</taxon>
        <taxon>Pyramimonadaceae</taxon>
        <taxon>Cymbomonas</taxon>
    </lineage>
</organism>
<reference evidence="1 2" key="1">
    <citation type="journal article" date="2015" name="Genome Biol. Evol.">
        <title>Comparative Genomics of a Bacterivorous Green Alga Reveals Evolutionary Causalities and Consequences of Phago-Mixotrophic Mode of Nutrition.</title>
        <authorList>
            <person name="Burns J.A."/>
            <person name="Paasch A."/>
            <person name="Narechania A."/>
            <person name="Kim E."/>
        </authorList>
    </citation>
    <scope>NUCLEOTIDE SEQUENCE [LARGE SCALE GENOMIC DNA]</scope>
    <source>
        <strain evidence="1 2">PLY_AMNH</strain>
    </source>
</reference>
<dbReference type="EMBL" id="LGRX02022860">
    <property type="protein sequence ID" value="KAK3255119.1"/>
    <property type="molecule type" value="Genomic_DNA"/>
</dbReference>
<accession>A0AAE0F8S9</accession>